<protein>
    <submittedName>
        <fullName evidence="1">Uncharacterized protein</fullName>
    </submittedName>
</protein>
<name>A0A0W0W6X5_9GAMM</name>
<keyword evidence="2" id="KW-1185">Reference proteome</keyword>
<dbReference type="EMBL" id="LNYL01000027">
    <property type="protein sequence ID" value="KTD27982.1"/>
    <property type="molecule type" value="Genomic_DNA"/>
</dbReference>
<reference evidence="1 2" key="1">
    <citation type="submission" date="2015-11" db="EMBL/GenBank/DDBJ databases">
        <title>Genomic analysis of 38 Legionella species identifies large and diverse effector repertoires.</title>
        <authorList>
            <person name="Burstein D."/>
            <person name="Amaro F."/>
            <person name="Zusman T."/>
            <person name="Lifshitz Z."/>
            <person name="Cohen O."/>
            <person name="Gilbert J.A."/>
            <person name="Pupko T."/>
            <person name="Shuman H.A."/>
            <person name="Segal G."/>
        </authorList>
    </citation>
    <scope>NUCLEOTIDE SEQUENCE [LARGE SCALE GENOMIC DNA]</scope>
    <source>
        <strain evidence="1 2">PX-1-G2-E2</strain>
    </source>
</reference>
<evidence type="ECO:0000313" key="1">
    <source>
        <dbReference type="EMBL" id="KTD27982.1"/>
    </source>
</evidence>
<comment type="caution">
    <text evidence="1">The sequence shown here is derived from an EMBL/GenBank/DDBJ whole genome shotgun (WGS) entry which is preliminary data.</text>
</comment>
<dbReference type="AlphaFoldDB" id="A0A0W0W6X5"/>
<organism evidence="1 2">
    <name type="scientific">Legionella maceachernii</name>
    <dbReference type="NCBI Taxonomy" id="466"/>
    <lineage>
        <taxon>Bacteria</taxon>
        <taxon>Pseudomonadati</taxon>
        <taxon>Pseudomonadota</taxon>
        <taxon>Gammaproteobacteria</taxon>
        <taxon>Legionellales</taxon>
        <taxon>Legionellaceae</taxon>
        <taxon>Legionella</taxon>
    </lineage>
</organism>
<evidence type="ECO:0000313" key="2">
    <source>
        <dbReference type="Proteomes" id="UP000054908"/>
    </source>
</evidence>
<proteinExistence type="predicted"/>
<dbReference type="PATRIC" id="fig|466.6.peg.1109"/>
<gene>
    <name evidence="1" type="ORF">Lmac_1041</name>
</gene>
<dbReference type="Proteomes" id="UP000054908">
    <property type="component" value="Unassembled WGS sequence"/>
</dbReference>
<accession>A0A0W0W6X5</accession>
<sequence length="163" mass="18799">MDLSQNIGMENTRAILREPDVHQTINYLMLELSASGNIQFLQFHPVSVEQIKRMKPELLADSETFIKPYPPHRQTLGSTQTFFSENKKYELSGEQRKALEAHRAHLQARWTEYHILSYLFFCFSRGYSRTEKIQEINNLLATGEAKAEVVEQGHTGSIVLGMR</sequence>